<sequence length="263" mass="28738">MGEFTYSTIVTTLASKLPADLQREWGRYAYNLQPRIASLADFDKWIDATVGAEELRGVTVNTVPTKIQQSYPPRAKPQYGPTILNLSSNAAGPAQANRASNWAPCAAWRGHFGRSCKKEGPGCNSCSSVHHHSLLHGADRQFPISQGNENYNILLVRAPIKSKICPVLLAIVPLVVQNLEIRYHTCAVLDPGSEATLVKESLAAKLRLKGNPLQIRFGSFHQSVLMSSSLVSFAVVSENNVTSFSINNAFTVPDIQLSSRNLH</sequence>
<evidence type="ECO:0008006" key="3">
    <source>
        <dbReference type="Google" id="ProtNLM"/>
    </source>
</evidence>
<name>A0AAD5KWN3_9CRUS</name>
<proteinExistence type="predicted"/>
<organism evidence="1 2">
    <name type="scientific">Daphnia sinensis</name>
    <dbReference type="NCBI Taxonomy" id="1820382"/>
    <lineage>
        <taxon>Eukaryota</taxon>
        <taxon>Metazoa</taxon>
        <taxon>Ecdysozoa</taxon>
        <taxon>Arthropoda</taxon>
        <taxon>Crustacea</taxon>
        <taxon>Branchiopoda</taxon>
        <taxon>Diplostraca</taxon>
        <taxon>Cladocera</taxon>
        <taxon>Anomopoda</taxon>
        <taxon>Daphniidae</taxon>
        <taxon>Daphnia</taxon>
        <taxon>Daphnia similis group</taxon>
    </lineage>
</organism>
<gene>
    <name evidence="1" type="ORF">GHT06_007001</name>
</gene>
<accession>A0AAD5KWN3</accession>
<protein>
    <recommendedName>
        <fullName evidence="3">Peptidase A2 domain-containing protein</fullName>
    </recommendedName>
</protein>
<keyword evidence="2" id="KW-1185">Reference proteome</keyword>
<comment type="caution">
    <text evidence="1">The sequence shown here is derived from an EMBL/GenBank/DDBJ whole genome shotgun (WGS) entry which is preliminary data.</text>
</comment>
<dbReference type="Proteomes" id="UP000820818">
    <property type="component" value="Unassembled WGS sequence"/>
</dbReference>
<evidence type="ECO:0000313" key="2">
    <source>
        <dbReference type="Proteomes" id="UP000820818"/>
    </source>
</evidence>
<dbReference type="AlphaFoldDB" id="A0AAD5KWN3"/>
<evidence type="ECO:0000313" key="1">
    <source>
        <dbReference type="EMBL" id="KAI9551333.1"/>
    </source>
</evidence>
<dbReference type="PANTHER" id="PTHR47331:SF5">
    <property type="entry name" value="RIBONUCLEASE H"/>
    <property type="match status" value="1"/>
</dbReference>
<reference evidence="1" key="1">
    <citation type="submission" date="2022-05" db="EMBL/GenBank/DDBJ databases">
        <title>A multi-omics perspective on studying reproductive biology in Daphnia sinensis.</title>
        <authorList>
            <person name="Jia J."/>
        </authorList>
    </citation>
    <scope>NUCLEOTIDE SEQUENCE</scope>
    <source>
        <strain evidence="1">WSL</strain>
    </source>
</reference>
<dbReference type="EMBL" id="WJBH02000016">
    <property type="protein sequence ID" value="KAI9551333.1"/>
    <property type="molecule type" value="Genomic_DNA"/>
</dbReference>
<dbReference type="PANTHER" id="PTHR47331">
    <property type="entry name" value="PHD-TYPE DOMAIN-CONTAINING PROTEIN"/>
    <property type="match status" value="1"/>
</dbReference>